<keyword evidence="7" id="KW-1185">Reference proteome</keyword>
<dbReference type="RefSeq" id="XP_020917827.2">
    <property type="nucleotide sequence ID" value="XM_021062168.2"/>
</dbReference>
<evidence type="ECO:0000259" key="5">
    <source>
        <dbReference type="Pfam" id="PF00728"/>
    </source>
</evidence>
<dbReference type="PANTHER" id="PTHR21040:SF8">
    <property type="entry name" value="BCDNA.GH04120"/>
    <property type="match status" value="1"/>
</dbReference>
<dbReference type="InterPro" id="IPR038901">
    <property type="entry name" value="HEXDC-like"/>
</dbReference>
<dbReference type="KEGG" id="epa:110255111"/>
<comment type="similarity">
    <text evidence="2">Belongs to the glycosyl hydrolase 20 family.</text>
</comment>
<evidence type="ECO:0000256" key="3">
    <source>
        <dbReference type="ARBA" id="ARBA00012663"/>
    </source>
</evidence>
<evidence type="ECO:0000313" key="6">
    <source>
        <dbReference type="EnsemblMetazoa" id="XP_020917827.2"/>
    </source>
</evidence>
<dbReference type="AlphaFoldDB" id="A0A913YBG3"/>
<dbReference type="GO" id="GO:0004563">
    <property type="term" value="F:beta-N-acetylhexosaminidase activity"/>
    <property type="evidence" value="ECO:0007669"/>
    <property type="project" value="UniProtKB-EC"/>
</dbReference>
<dbReference type="EnsemblMetazoa" id="XM_021062168.2">
    <property type="protein sequence ID" value="XP_020917827.2"/>
    <property type="gene ID" value="LOC110255111"/>
</dbReference>
<sequence length="234" mass="26994">MIDQILQLHPGSSWLHVGGDEVWNLKTCSKCKNNNESNSDIFLGHMIPVLEYVKQHSKTPIMWDDMMRDWDLNKLIRMGQLAEPMLWGYRTPLSQHFPKDTWSRYNTAFKRVWMASAFKGAFKSNADYVKIDVRVQNNLDWVHAASNLPNVTVAGLALTGWSRYDYFGSLCELLPAAIPSLAVCLTAIRKGKSTQSMNLIKRPYALHYLTITLVESVHVFMRARRVILSIFYYY</sequence>
<evidence type="ECO:0000256" key="4">
    <source>
        <dbReference type="ARBA" id="ARBA00022801"/>
    </source>
</evidence>
<dbReference type="SUPFAM" id="SSF51445">
    <property type="entry name" value="(Trans)glycosidases"/>
    <property type="match status" value="1"/>
</dbReference>
<dbReference type="GO" id="GO:0005975">
    <property type="term" value="P:carbohydrate metabolic process"/>
    <property type="evidence" value="ECO:0007669"/>
    <property type="project" value="InterPro"/>
</dbReference>
<dbReference type="PANTHER" id="PTHR21040">
    <property type="entry name" value="BCDNA.GH04120"/>
    <property type="match status" value="1"/>
</dbReference>
<dbReference type="Proteomes" id="UP000887567">
    <property type="component" value="Unplaced"/>
</dbReference>
<dbReference type="Pfam" id="PF00728">
    <property type="entry name" value="Glyco_hydro_20"/>
    <property type="match status" value="1"/>
</dbReference>
<name>A0A913YBG3_EXADI</name>
<proteinExistence type="inferred from homology"/>
<dbReference type="GeneID" id="110255111"/>
<dbReference type="EC" id="3.2.1.52" evidence="3"/>
<dbReference type="OrthoDB" id="47475at2759"/>
<reference evidence="6" key="1">
    <citation type="submission" date="2022-11" db="UniProtKB">
        <authorList>
            <consortium name="EnsemblMetazoa"/>
        </authorList>
    </citation>
    <scope>IDENTIFICATION</scope>
</reference>
<evidence type="ECO:0000313" key="7">
    <source>
        <dbReference type="Proteomes" id="UP000887567"/>
    </source>
</evidence>
<accession>A0A913YBG3</accession>
<dbReference type="Gene3D" id="3.20.20.80">
    <property type="entry name" value="Glycosidases"/>
    <property type="match status" value="1"/>
</dbReference>
<feature type="domain" description="Glycoside hydrolase family 20 catalytic" evidence="5">
    <location>
        <begin position="2"/>
        <end position="71"/>
    </location>
</feature>
<keyword evidence="4" id="KW-0378">Hydrolase</keyword>
<evidence type="ECO:0000256" key="1">
    <source>
        <dbReference type="ARBA" id="ARBA00001231"/>
    </source>
</evidence>
<evidence type="ECO:0000256" key="2">
    <source>
        <dbReference type="ARBA" id="ARBA00006285"/>
    </source>
</evidence>
<protein>
    <recommendedName>
        <fullName evidence="3">beta-N-acetylhexosaminidase</fullName>
        <ecNumber evidence="3">3.2.1.52</ecNumber>
    </recommendedName>
</protein>
<dbReference type="InterPro" id="IPR017853">
    <property type="entry name" value="GH"/>
</dbReference>
<comment type="catalytic activity">
    <reaction evidence="1">
        <text>Hydrolysis of terminal non-reducing N-acetyl-D-hexosamine residues in N-acetyl-beta-D-hexosaminides.</text>
        <dbReference type="EC" id="3.2.1.52"/>
    </reaction>
</comment>
<dbReference type="InterPro" id="IPR015883">
    <property type="entry name" value="Glyco_hydro_20_cat"/>
</dbReference>
<organism evidence="6 7">
    <name type="scientific">Exaiptasia diaphana</name>
    <name type="common">Tropical sea anemone</name>
    <name type="synonym">Aiptasia pulchella</name>
    <dbReference type="NCBI Taxonomy" id="2652724"/>
    <lineage>
        <taxon>Eukaryota</taxon>
        <taxon>Metazoa</taxon>
        <taxon>Cnidaria</taxon>
        <taxon>Anthozoa</taxon>
        <taxon>Hexacorallia</taxon>
        <taxon>Actiniaria</taxon>
        <taxon>Aiptasiidae</taxon>
        <taxon>Exaiptasia</taxon>
    </lineage>
</organism>